<dbReference type="Gene3D" id="3.30.450.40">
    <property type="match status" value="1"/>
</dbReference>
<dbReference type="InterPro" id="IPR003018">
    <property type="entry name" value="GAF"/>
</dbReference>
<proteinExistence type="predicted"/>
<dbReference type="SUPFAM" id="SSF55781">
    <property type="entry name" value="GAF domain-like"/>
    <property type="match status" value="1"/>
</dbReference>
<evidence type="ECO:0000256" key="3">
    <source>
        <dbReference type="ARBA" id="ARBA00023015"/>
    </source>
</evidence>
<dbReference type="InterPro" id="IPR005561">
    <property type="entry name" value="ANTAR"/>
</dbReference>
<dbReference type="Proteomes" id="UP000466794">
    <property type="component" value="Unassembled WGS sequence"/>
</dbReference>
<evidence type="ECO:0000313" key="7">
    <source>
        <dbReference type="EMBL" id="MVU78780.1"/>
    </source>
</evidence>
<keyword evidence="1" id="KW-0808">Transferase</keyword>
<accession>A0A7K1UWM0</accession>
<dbReference type="EMBL" id="WRPP01000003">
    <property type="protein sequence ID" value="MVU78780.1"/>
    <property type="molecule type" value="Genomic_DNA"/>
</dbReference>
<feature type="domain" description="ANTAR" evidence="6">
    <location>
        <begin position="159"/>
        <end position="220"/>
    </location>
</feature>
<dbReference type="InterPro" id="IPR029016">
    <property type="entry name" value="GAF-like_dom_sf"/>
</dbReference>
<keyword evidence="3" id="KW-0805">Transcription regulation</keyword>
<comment type="caution">
    <text evidence="7">The sequence shown here is derived from an EMBL/GenBank/DDBJ whole genome shotgun (WGS) entry which is preliminary data.</text>
</comment>
<evidence type="ECO:0000256" key="5">
    <source>
        <dbReference type="SAM" id="MobiDB-lite"/>
    </source>
</evidence>
<evidence type="ECO:0000256" key="4">
    <source>
        <dbReference type="ARBA" id="ARBA00023163"/>
    </source>
</evidence>
<dbReference type="PROSITE" id="PS50921">
    <property type="entry name" value="ANTAR"/>
    <property type="match status" value="1"/>
</dbReference>
<dbReference type="RefSeq" id="WP_157388414.1">
    <property type="nucleotide sequence ID" value="NZ_WRPP01000003.1"/>
</dbReference>
<evidence type="ECO:0000259" key="6">
    <source>
        <dbReference type="PROSITE" id="PS50921"/>
    </source>
</evidence>
<sequence>MTAGLPEGLTTLTAALLSPDAGAGARELPAIISGMLVGEPGVCLVLEVSGLGCDGVQGISGERVRLDDVVSLCRETIETGRPLSVPDLRAPTSRARHPEARSAHGIGSFEGRPLLADQRVVGALGLCSPRAHAFGEDLRQRSALIADHLGVLLGVVAERAKQITVAGQLHAALSSRAVIDQALGIVMARRRCDRDVAFDTLRRLSNRRNVKVHELAAEIIAALDDEVTEYRSNGPDPRRDVNLT</sequence>
<evidence type="ECO:0000256" key="1">
    <source>
        <dbReference type="ARBA" id="ARBA00022679"/>
    </source>
</evidence>
<dbReference type="Pfam" id="PF03861">
    <property type="entry name" value="ANTAR"/>
    <property type="match status" value="1"/>
</dbReference>
<dbReference type="Gene3D" id="1.10.10.10">
    <property type="entry name" value="Winged helix-like DNA-binding domain superfamily/Winged helix DNA-binding domain"/>
    <property type="match status" value="1"/>
</dbReference>
<reference evidence="7 8" key="1">
    <citation type="submission" date="2019-12" db="EMBL/GenBank/DDBJ databases">
        <title>Nocardia sp. nov. ET3-3 isolated from soil.</title>
        <authorList>
            <person name="Kanchanasin P."/>
            <person name="Tanasupawat S."/>
            <person name="Yuki M."/>
            <person name="Kudo T."/>
        </authorList>
    </citation>
    <scope>NUCLEOTIDE SEQUENCE [LARGE SCALE GENOMIC DNA]</scope>
    <source>
        <strain evidence="7 8">ET3-3</strain>
    </source>
</reference>
<evidence type="ECO:0000313" key="8">
    <source>
        <dbReference type="Proteomes" id="UP000466794"/>
    </source>
</evidence>
<protein>
    <submittedName>
        <fullName evidence="7">ANTAR domain-containing protein</fullName>
    </submittedName>
</protein>
<dbReference type="InterPro" id="IPR036388">
    <property type="entry name" value="WH-like_DNA-bd_sf"/>
</dbReference>
<dbReference type="Pfam" id="PF13185">
    <property type="entry name" value="GAF_2"/>
    <property type="match status" value="1"/>
</dbReference>
<name>A0A7K1UWM0_9NOCA</name>
<dbReference type="SUPFAM" id="SSF52172">
    <property type="entry name" value="CheY-like"/>
    <property type="match status" value="1"/>
</dbReference>
<keyword evidence="2" id="KW-0418">Kinase</keyword>
<dbReference type="SMART" id="SM01012">
    <property type="entry name" value="ANTAR"/>
    <property type="match status" value="1"/>
</dbReference>
<dbReference type="AlphaFoldDB" id="A0A7K1UWM0"/>
<dbReference type="InterPro" id="IPR011006">
    <property type="entry name" value="CheY-like_superfamily"/>
</dbReference>
<keyword evidence="8" id="KW-1185">Reference proteome</keyword>
<gene>
    <name evidence="7" type="ORF">GPX89_16200</name>
</gene>
<evidence type="ECO:0000256" key="2">
    <source>
        <dbReference type="ARBA" id="ARBA00022777"/>
    </source>
</evidence>
<organism evidence="7 8">
    <name type="scientific">Nocardia terrae</name>
    <dbReference type="NCBI Taxonomy" id="2675851"/>
    <lineage>
        <taxon>Bacteria</taxon>
        <taxon>Bacillati</taxon>
        <taxon>Actinomycetota</taxon>
        <taxon>Actinomycetes</taxon>
        <taxon>Mycobacteriales</taxon>
        <taxon>Nocardiaceae</taxon>
        <taxon>Nocardia</taxon>
    </lineage>
</organism>
<dbReference type="GO" id="GO:0003723">
    <property type="term" value="F:RNA binding"/>
    <property type="evidence" value="ECO:0007669"/>
    <property type="project" value="InterPro"/>
</dbReference>
<keyword evidence="4" id="KW-0804">Transcription</keyword>
<dbReference type="GO" id="GO:0016301">
    <property type="term" value="F:kinase activity"/>
    <property type="evidence" value="ECO:0007669"/>
    <property type="project" value="UniProtKB-KW"/>
</dbReference>
<feature type="region of interest" description="Disordered" evidence="5">
    <location>
        <begin position="84"/>
        <end position="103"/>
    </location>
</feature>